<accession>M4W0D6</accession>
<dbReference type="Proteomes" id="UP000011932">
    <property type="component" value="Chromosome"/>
</dbReference>
<dbReference type="HOGENOM" id="CLU_000445_69_17_5"/>
<evidence type="ECO:0000313" key="5">
    <source>
        <dbReference type="Proteomes" id="UP000011932"/>
    </source>
</evidence>
<dbReference type="AlphaFoldDB" id="M4W0D6"/>
<dbReference type="KEGG" id="man:A11S_2106"/>
<proteinExistence type="predicted"/>
<evidence type="ECO:0000313" key="4">
    <source>
        <dbReference type="EMBL" id="AGH98904.1"/>
    </source>
</evidence>
<dbReference type="GO" id="GO:0000160">
    <property type="term" value="P:phosphorelay signal transduction system"/>
    <property type="evidence" value="ECO:0007669"/>
    <property type="project" value="InterPro"/>
</dbReference>
<dbReference type="Gene3D" id="3.40.50.2300">
    <property type="match status" value="1"/>
</dbReference>
<protein>
    <submittedName>
        <fullName evidence="4">Two-component response regulator</fullName>
    </submittedName>
</protein>
<dbReference type="InterPro" id="IPR011006">
    <property type="entry name" value="CheY-like_superfamily"/>
</dbReference>
<dbReference type="SMART" id="SM00448">
    <property type="entry name" value="REC"/>
    <property type="match status" value="1"/>
</dbReference>
<dbReference type="InterPro" id="IPR001789">
    <property type="entry name" value="Sig_transdc_resp-reg_receiver"/>
</dbReference>
<dbReference type="PANTHER" id="PTHR44591">
    <property type="entry name" value="STRESS RESPONSE REGULATOR PROTEIN 1"/>
    <property type="match status" value="1"/>
</dbReference>
<evidence type="ECO:0000259" key="3">
    <source>
        <dbReference type="PROSITE" id="PS50110"/>
    </source>
</evidence>
<dbReference type="EMBL" id="CP003538">
    <property type="protein sequence ID" value="AGH98904.1"/>
    <property type="molecule type" value="Genomic_DNA"/>
</dbReference>
<evidence type="ECO:0000256" key="1">
    <source>
        <dbReference type="ARBA" id="ARBA00022553"/>
    </source>
</evidence>
<dbReference type="STRING" id="349215.A11S_2106"/>
<dbReference type="PANTHER" id="PTHR44591:SF3">
    <property type="entry name" value="RESPONSE REGULATORY DOMAIN-CONTAINING PROTEIN"/>
    <property type="match status" value="1"/>
</dbReference>
<dbReference type="PATRIC" id="fig|349215.9.peg.2044"/>
<dbReference type="InterPro" id="IPR050595">
    <property type="entry name" value="Bact_response_regulator"/>
</dbReference>
<feature type="domain" description="Response regulatory" evidence="3">
    <location>
        <begin position="1"/>
        <end position="105"/>
    </location>
</feature>
<dbReference type="PROSITE" id="PS50110">
    <property type="entry name" value="RESPONSE_REGULATORY"/>
    <property type="match status" value="1"/>
</dbReference>
<gene>
    <name evidence="4" type="ORF">A11S_2106</name>
</gene>
<dbReference type="SUPFAM" id="SSF52172">
    <property type="entry name" value="CheY-like"/>
    <property type="match status" value="1"/>
</dbReference>
<reference evidence="4 5" key="1">
    <citation type="journal article" date="2013" name="ISME J.">
        <title>By their genes ye shall know them: genomic signatures of predatory bacteria.</title>
        <authorList>
            <person name="Pasternak Z."/>
            <person name="Pietrokovski S."/>
            <person name="Rotem O."/>
            <person name="Gophna U."/>
            <person name="Lurie-Weinberger M.N."/>
            <person name="Jurkevitch E."/>
        </authorList>
    </citation>
    <scope>NUCLEOTIDE SEQUENCE [LARGE SCALE GENOMIC DNA]</scope>
    <source>
        <strain evidence="4">EPB</strain>
    </source>
</reference>
<evidence type="ECO:0000256" key="2">
    <source>
        <dbReference type="PROSITE-ProRule" id="PRU00169"/>
    </source>
</evidence>
<dbReference type="Pfam" id="PF00072">
    <property type="entry name" value="Response_reg"/>
    <property type="match status" value="1"/>
</dbReference>
<keyword evidence="1 2" id="KW-0597">Phosphoprotein</keyword>
<feature type="modified residue" description="4-aspartylphosphate" evidence="2">
    <location>
        <position position="38"/>
    </location>
</feature>
<sequence>MAQMALEMVGGMTVTVCCCGRDGLDSARSSPPQMILLDVMMPDMDGPETFAALRADPDLATIPVAFMTAKIRPEEVSDLMRLGAAGVIAKPFDPMTLADQVRDVWNKFHE</sequence>
<organism evidence="4 5">
    <name type="scientific">Micavibrio aeruginosavorus EPB</name>
    <dbReference type="NCBI Taxonomy" id="349215"/>
    <lineage>
        <taxon>Bacteria</taxon>
        <taxon>Pseudomonadati</taxon>
        <taxon>Bdellovibrionota</taxon>
        <taxon>Bdellovibrionia</taxon>
        <taxon>Bdellovibrionales</taxon>
        <taxon>Pseudobdellovibrionaceae</taxon>
        <taxon>Micavibrio</taxon>
    </lineage>
</organism>
<name>M4W0D6_9BACT</name>